<name>A0A395SIX5_9HYPO</name>
<feature type="region of interest" description="Disordered" evidence="1">
    <location>
        <begin position="1"/>
        <end position="23"/>
    </location>
</feature>
<reference evidence="2 3" key="1">
    <citation type="journal article" date="2018" name="PLoS Pathog.">
        <title>Evolution of structural diversity of trichothecenes, a family of toxins produced by plant pathogenic and entomopathogenic fungi.</title>
        <authorList>
            <person name="Proctor R.H."/>
            <person name="McCormick S.P."/>
            <person name="Kim H.S."/>
            <person name="Cardoza R.E."/>
            <person name="Stanley A.M."/>
            <person name="Lindo L."/>
            <person name="Kelly A."/>
            <person name="Brown D.W."/>
            <person name="Lee T."/>
            <person name="Vaughan M.M."/>
            <person name="Alexander N.J."/>
            <person name="Busman M."/>
            <person name="Gutierrez S."/>
        </authorList>
    </citation>
    <scope>NUCLEOTIDE SEQUENCE [LARGE SCALE GENOMIC DNA]</scope>
    <source>
        <strain evidence="2 3">NRRL 20695</strain>
    </source>
</reference>
<accession>A0A395SIX5</accession>
<organism evidence="2 3">
    <name type="scientific">Fusarium longipes</name>
    <dbReference type="NCBI Taxonomy" id="694270"/>
    <lineage>
        <taxon>Eukaryota</taxon>
        <taxon>Fungi</taxon>
        <taxon>Dikarya</taxon>
        <taxon>Ascomycota</taxon>
        <taxon>Pezizomycotina</taxon>
        <taxon>Sordariomycetes</taxon>
        <taxon>Hypocreomycetidae</taxon>
        <taxon>Hypocreales</taxon>
        <taxon>Nectriaceae</taxon>
        <taxon>Fusarium</taxon>
    </lineage>
</organism>
<proteinExistence type="predicted"/>
<dbReference type="EMBL" id="PXOG01000148">
    <property type="protein sequence ID" value="RGP72380.1"/>
    <property type="molecule type" value="Genomic_DNA"/>
</dbReference>
<evidence type="ECO:0000313" key="3">
    <source>
        <dbReference type="Proteomes" id="UP000266234"/>
    </source>
</evidence>
<evidence type="ECO:0000256" key="1">
    <source>
        <dbReference type="SAM" id="MobiDB-lite"/>
    </source>
</evidence>
<dbReference type="Proteomes" id="UP000266234">
    <property type="component" value="Unassembled WGS sequence"/>
</dbReference>
<dbReference type="AlphaFoldDB" id="A0A395SIX5"/>
<dbReference type="OrthoDB" id="4986691at2759"/>
<evidence type="ECO:0000313" key="2">
    <source>
        <dbReference type="EMBL" id="RGP72380.1"/>
    </source>
</evidence>
<protein>
    <submittedName>
        <fullName evidence="2">Uncharacterized protein</fullName>
    </submittedName>
</protein>
<comment type="caution">
    <text evidence="2">The sequence shown here is derived from an EMBL/GenBank/DDBJ whole genome shotgun (WGS) entry which is preliminary data.</text>
</comment>
<keyword evidence="3" id="KW-1185">Reference proteome</keyword>
<gene>
    <name evidence="2" type="ORF">FLONG3_6776</name>
</gene>
<sequence length="707" mass="80001">MPPRKSAANKSGAGLKNEDSPKWHHNFKSLKRIFNENNEHPTLKFPDWVDAGRAAKEHRDKYNYPKGVLINFRFKASMGVNSELTQYLAFKGILEMNSYVDTIVADIVQHAALVAHHHFAISKETFDTDVTMPLNDDLAKIMDNINPDDNTSFIMRPSPLDLLTAYVSDEDVRMFVDKVAKLCTKPTLVPVLNKHVYPQNSDNGERDEISCEAFVLVHAVQILLFAPMAWVGSIPYTRDTRDYATYAHRFPTPQIIGGGTEKDVANMFSLEDLHRSICMFYQLITRRNGRTNWMGRRAPYKQFDPMEFAGYVNPDLIHLATSLDAVDSDITLPESAQTGRAEAQVQNGSNTIPLEETGPILKADLLAKIDLIELNDASFANIELVSCVEWASQISAEVALPDWMTDELREICIFELIKSSWSQPFNRYAWVVERDAQGGNIEYHSNDNVRLGHVFSLVAKIALDFDCEQDREFWVSNAGYLIDSCRSVMDRWKTPEEIEVLLSYTRGQLMVPFFGPFYTATVAVKGETDEAKTERRERVSEGVRKRAEKTRSLRLMEPLRARIVNGVLYRLPPLDDDDELNAAADDATVATGEALPTAATAQETLNNLLAEARREKEQRISVRFDVTQNIESYILPDLSVDVTAGAYGAWLHWDPQLWLEYDQIVEILSTIVMFSLGMPNDSAGTYAWLLPVATREKNRLFSERPPT</sequence>